<accession>A0A8S9SWK4</accession>
<evidence type="ECO:0000313" key="3">
    <source>
        <dbReference type="Proteomes" id="UP000712600"/>
    </source>
</evidence>
<evidence type="ECO:0000256" key="1">
    <source>
        <dbReference type="SAM" id="MobiDB-lite"/>
    </source>
</evidence>
<dbReference type="Proteomes" id="UP000712600">
    <property type="component" value="Unassembled WGS sequence"/>
</dbReference>
<feature type="compositionally biased region" description="Polar residues" evidence="1">
    <location>
        <begin position="19"/>
        <end position="32"/>
    </location>
</feature>
<sequence>MEDNLLHHSSWKRNAPSIDRTSLPSIDTQSQQRCRKGASTDTAYYKSIDTDFNHVRDGDYSIGSWADEHHHESFAVETVTYTPGADKLQDSFTDEELLKMQKRDDTYQIQAAAAWERTRSIDTRHQQSIDKYPQQSIDINNTTSIDNHSIPKTSVSEKDKLDNQYLTPDEFGIFRDPNGYAKSIDGRTLHVSREDIANILQTTNGADNLFMHQRSNSEHTTTKEFYDVARVYRDDREFARDLDGHTIPVHNKDIRRLLERASRDEPAYICLPEHASQFTQTKLVPKIYTKDEINEMFYGVCGEHDMNKEAFQLELDGVYYPLNDSISWLTTCMEEMKQDIDRIQNATGTVRPQSIDIRQSPSLDIHHHASIDSRLAAPIDTSPPRPNTIKSQLDFHTREEIDQLVEGIYRALETTEERLDGRCDDIYFPIDLTINALTFKVEAIQGELMEIQSYIVRRPEASISIDRHINKSIDTNVQHRSTVIQTEAGQYQR</sequence>
<protein>
    <submittedName>
        <fullName evidence="2">Uncharacterized protein</fullName>
    </submittedName>
</protein>
<gene>
    <name evidence="2" type="ORF">F2Q69_00033512</name>
</gene>
<organism evidence="2 3">
    <name type="scientific">Brassica cretica</name>
    <name type="common">Mustard</name>
    <dbReference type="NCBI Taxonomy" id="69181"/>
    <lineage>
        <taxon>Eukaryota</taxon>
        <taxon>Viridiplantae</taxon>
        <taxon>Streptophyta</taxon>
        <taxon>Embryophyta</taxon>
        <taxon>Tracheophyta</taxon>
        <taxon>Spermatophyta</taxon>
        <taxon>Magnoliopsida</taxon>
        <taxon>eudicotyledons</taxon>
        <taxon>Gunneridae</taxon>
        <taxon>Pentapetalae</taxon>
        <taxon>rosids</taxon>
        <taxon>malvids</taxon>
        <taxon>Brassicales</taxon>
        <taxon>Brassicaceae</taxon>
        <taxon>Brassiceae</taxon>
        <taxon>Brassica</taxon>
    </lineage>
</organism>
<name>A0A8S9SWK4_BRACR</name>
<dbReference type="AlphaFoldDB" id="A0A8S9SWK4"/>
<proteinExistence type="predicted"/>
<comment type="caution">
    <text evidence="2">The sequence shown here is derived from an EMBL/GenBank/DDBJ whole genome shotgun (WGS) entry which is preliminary data.</text>
</comment>
<reference evidence="2" key="1">
    <citation type="submission" date="2019-12" db="EMBL/GenBank/DDBJ databases">
        <title>Genome sequencing and annotation of Brassica cretica.</title>
        <authorList>
            <person name="Studholme D.J."/>
            <person name="Sarris P."/>
        </authorList>
    </citation>
    <scope>NUCLEOTIDE SEQUENCE</scope>
    <source>
        <strain evidence="2">PFS-109/04</strain>
        <tissue evidence="2">Leaf</tissue>
    </source>
</reference>
<dbReference type="EMBL" id="QGKX02000004">
    <property type="protein sequence ID" value="KAF3604724.1"/>
    <property type="molecule type" value="Genomic_DNA"/>
</dbReference>
<evidence type="ECO:0000313" key="2">
    <source>
        <dbReference type="EMBL" id="KAF3604724.1"/>
    </source>
</evidence>
<feature type="region of interest" description="Disordered" evidence="1">
    <location>
        <begin position="1"/>
        <end position="39"/>
    </location>
</feature>